<evidence type="ECO:0000256" key="3">
    <source>
        <dbReference type="RuleBase" id="RU000363"/>
    </source>
</evidence>
<dbReference type="InterPro" id="IPR036291">
    <property type="entry name" value="NAD(P)-bd_dom_sf"/>
</dbReference>
<dbReference type="OrthoDB" id="9775296at2"/>
<dbReference type="CDD" id="cd05233">
    <property type="entry name" value="SDR_c"/>
    <property type="match status" value="1"/>
</dbReference>
<evidence type="ECO:0000256" key="4">
    <source>
        <dbReference type="SAM" id="MobiDB-lite"/>
    </source>
</evidence>
<organism evidence="5 6">
    <name type="scientific">Mycobacterium helveticum</name>
    <dbReference type="NCBI Taxonomy" id="2592811"/>
    <lineage>
        <taxon>Bacteria</taxon>
        <taxon>Bacillati</taxon>
        <taxon>Actinomycetota</taxon>
        <taxon>Actinomycetes</taxon>
        <taxon>Mycobacteriales</taxon>
        <taxon>Mycobacteriaceae</taxon>
        <taxon>Mycobacterium</taxon>
    </lineage>
</organism>
<evidence type="ECO:0000313" key="5">
    <source>
        <dbReference type="EMBL" id="TVS85704.1"/>
    </source>
</evidence>
<dbReference type="PRINTS" id="PR00081">
    <property type="entry name" value="GDHRDH"/>
</dbReference>
<gene>
    <name evidence="5" type="ORF">FPZ47_19355</name>
</gene>
<dbReference type="PANTHER" id="PTHR44196:SF1">
    <property type="entry name" value="DEHYDROGENASE_REDUCTASE SDR FAMILY MEMBER 7B"/>
    <property type="match status" value="1"/>
</dbReference>
<dbReference type="AlphaFoldDB" id="A0A557XJ12"/>
<dbReference type="GO" id="GO:0016020">
    <property type="term" value="C:membrane"/>
    <property type="evidence" value="ECO:0007669"/>
    <property type="project" value="TreeGrafter"/>
</dbReference>
<dbReference type="PANTHER" id="PTHR44196">
    <property type="entry name" value="DEHYDROGENASE/REDUCTASE SDR FAMILY MEMBER 7B"/>
    <property type="match status" value="1"/>
</dbReference>
<proteinExistence type="inferred from homology"/>
<dbReference type="PROSITE" id="PS00061">
    <property type="entry name" value="ADH_SHORT"/>
    <property type="match status" value="1"/>
</dbReference>
<dbReference type="InterPro" id="IPR002347">
    <property type="entry name" value="SDR_fam"/>
</dbReference>
<keyword evidence="6" id="KW-1185">Reference proteome</keyword>
<evidence type="ECO:0000256" key="1">
    <source>
        <dbReference type="ARBA" id="ARBA00006484"/>
    </source>
</evidence>
<dbReference type="EMBL" id="VMQU01000093">
    <property type="protein sequence ID" value="TVS85704.1"/>
    <property type="molecule type" value="Genomic_DNA"/>
</dbReference>
<evidence type="ECO:0000313" key="6">
    <source>
        <dbReference type="Proteomes" id="UP000320513"/>
    </source>
</evidence>
<accession>A0A557XJ12</accession>
<dbReference type="GO" id="GO:0016491">
    <property type="term" value="F:oxidoreductase activity"/>
    <property type="evidence" value="ECO:0007669"/>
    <property type="project" value="UniProtKB-KW"/>
</dbReference>
<dbReference type="Proteomes" id="UP000320513">
    <property type="component" value="Unassembled WGS sequence"/>
</dbReference>
<keyword evidence="2" id="KW-0560">Oxidoreductase</keyword>
<dbReference type="SUPFAM" id="SSF51735">
    <property type="entry name" value="NAD(P)-binding Rossmann-fold domains"/>
    <property type="match status" value="1"/>
</dbReference>
<evidence type="ECO:0000256" key="2">
    <source>
        <dbReference type="ARBA" id="ARBA00023002"/>
    </source>
</evidence>
<comment type="similarity">
    <text evidence="1 3">Belongs to the short-chain dehydrogenases/reductases (SDR) family.</text>
</comment>
<name>A0A557XJ12_9MYCO</name>
<protein>
    <submittedName>
        <fullName evidence="5">SDR family oxidoreductase</fullName>
    </submittedName>
</protein>
<dbReference type="InterPro" id="IPR020904">
    <property type="entry name" value="Sc_DH/Rdtase_CS"/>
</dbReference>
<sequence length="344" mass="36580">MHRANGDRTGVSRSCRHGADGRWCTGERPARRPAVSATAGATAAAAGGRCRTDPVRPHVPAKATEKEKVAGKVAFVTGAASGIGAALATALAGAGAEVWIADRRAGPAEELARRLAGDGARAHPVELDVRSYSSFERATAAALRRSGRIDFLFNNAGIGVGGEVDGYTLDDWYDVFDVNLRGVVHGIQAVYPSMIRQRCGHIVNTASMAGLVTTVSQASYTASKHAVVALSKTLRLEAQRHGVRVSVLCPGVIRTPILTGGAYGRNDGVSDEDLLRLAETVRPMAPETFAERALRAVLRNDAIIVVPAWWKALWYLERLSPALSMRAVELTMLRRVRAVRTAGG</sequence>
<dbReference type="Gene3D" id="3.40.50.720">
    <property type="entry name" value="NAD(P)-binding Rossmann-like Domain"/>
    <property type="match status" value="1"/>
</dbReference>
<feature type="compositionally biased region" description="Low complexity" evidence="4">
    <location>
        <begin position="37"/>
        <end position="48"/>
    </location>
</feature>
<dbReference type="Pfam" id="PF00106">
    <property type="entry name" value="adh_short"/>
    <property type="match status" value="1"/>
</dbReference>
<feature type="region of interest" description="Disordered" evidence="4">
    <location>
        <begin position="1"/>
        <end position="55"/>
    </location>
</feature>
<dbReference type="PRINTS" id="PR00080">
    <property type="entry name" value="SDRFAMILY"/>
</dbReference>
<reference evidence="5 6" key="1">
    <citation type="submission" date="2019-07" db="EMBL/GenBank/DDBJ databases">
        <title>New Mycobacterium species.</title>
        <authorList>
            <person name="Tortoli E."/>
            <person name="Ghielmetti G."/>
            <person name="Friedel U."/>
            <person name="Trovato A."/>
        </authorList>
    </citation>
    <scope>NUCLEOTIDE SEQUENCE [LARGE SCALE GENOMIC DNA]</scope>
    <source>
        <strain evidence="5 6">16-83</strain>
    </source>
</reference>
<dbReference type="FunFam" id="3.40.50.720:FF:000084">
    <property type="entry name" value="Short-chain dehydrogenase reductase"/>
    <property type="match status" value="1"/>
</dbReference>
<comment type="caution">
    <text evidence="5">The sequence shown here is derived from an EMBL/GenBank/DDBJ whole genome shotgun (WGS) entry which is preliminary data.</text>
</comment>